<evidence type="ECO:0000313" key="7">
    <source>
        <dbReference type="Proteomes" id="UP001610335"/>
    </source>
</evidence>
<sequence length="262" mass="28924">MLLTLYTPYVKGAFVESVMQAYTDREPGLVWKPLALLMAVKLANSGTGLASLQELLWQKFKVSREERAKKRIYTHLMCHEAAFHDAASPTDVIMATDLGRTVCNALDFIVLDTVPQIITFIGAIITIFLLFGPHVSLVQGSVAALNILLVLRSNRTLMPMYDAEIMASQVTERQRQGGLRGWRTVSSYGQADREIKAYATSLSMQMGLTWKRYLINLGFRLGSNITVIFGHFAATALVVLHGLRTGSTVGSVVAFSPWARLA</sequence>
<feature type="domain" description="ABC transmembrane type-1" evidence="5">
    <location>
        <begin position="1"/>
        <end position="255"/>
    </location>
</feature>
<evidence type="ECO:0000259" key="5">
    <source>
        <dbReference type="PROSITE" id="PS50929"/>
    </source>
</evidence>
<protein>
    <submittedName>
        <fullName evidence="6">ABC transporter type 1, transmembrane domain-containing protein</fullName>
    </submittedName>
</protein>
<feature type="transmembrane region" description="Helical" evidence="4">
    <location>
        <begin position="221"/>
        <end position="243"/>
    </location>
</feature>
<comment type="caution">
    <text evidence="6">The sequence shown here is derived from an EMBL/GenBank/DDBJ whole genome shotgun (WGS) entry which is preliminary data.</text>
</comment>
<evidence type="ECO:0000256" key="2">
    <source>
        <dbReference type="ARBA" id="ARBA00022989"/>
    </source>
</evidence>
<dbReference type="EMBL" id="JBFXLS010000439">
    <property type="protein sequence ID" value="KAL2809709.1"/>
    <property type="molecule type" value="Genomic_DNA"/>
</dbReference>
<evidence type="ECO:0000256" key="4">
    <source>
        <dbReference type="SAM" id="Phobius"/>
    </source>
</evidence>
<reference evidence="6 7" key="1">
    <citation type="submission" date="2024-07" db="EMBL/GenBank/DDBJ databases">
        <title>Section-level genome sequencing and comparative genomics of Aspergillus sections Usti and Cavernicolus.</title>
        <authorList>
            <consortium name="Lawrence Berkeley National Laboratory"/>
            <person name="Nybo J.L."/>
            <person name="Vesth T.C."/>
            <person name="Theobald S."/>
            <person name="Frisvad J.C."/>
            <person name="Larsen T.O."/>
            <person name="Kjaerboelling I."/>
            <person name="Rothschild-Mancinelli K."/>
            <person name="Lyhne E.K."/>
            <person name="Kogle M.E."/>
            <person name="Barry K."/>
            <person name="Clum A."/>
            <person name="Na H."/>
            <person name="Ledsgaard L."/>
            <person name="Lin J."/>
            <person name="Lipzen A."/>
            <person name="Kuo A."/>
            <person name="Riley R."/>
            <person name="Mondo S."/>
            <person name="LaButti K."/>
            <person name="Haridas S."/>
            <person name="Pangalinan J."/>
            <person name="Salamov A.A."/>
            <person name="Simmons B.A."/>
            <person name="Magnuson J.K."/>
            <person name="Chen J."/>
            <person name="Drula E."/>
            <person name="Henrissat B."/>
            <person name="Wiebenga A."/>
            <person name="Lubbers R.J."/>
            <person name="Gomes A.C."/>
            <person name="Makela M.R."/>
            <person name="Stajich J."/>
            <person name="Grigoriev I.V."/>
            <person name="Mortensen U.H."/>
            <person name="De vries R.P."/>
            <person name="Baker S.E."/>
            <person name="Andersen M.R."/>
        </authorList>
    </citation>
    <scope>NUCLEOTIDE SEQUENCE [LARGE SCALE GENOMIC DNA]</scope>
    <source>
        <strain evidence="6 7">CBS 600.67</strain>
    </source>
</reference>
<keyword evidence="1 4" id="KW-0812">Transmembrane</keyword>
<dbReference type="Proteomes" id="UP001610335">
    <property type="component" value="Unassembled WGS sequence"/>
</dbReference>
<organism evidence="6 7">
    <name type="scientific">Aspergillus cavernicola</name>
    <dbReference type="NCBI Taxonomy" id="176166"/>
    <lineage>
        <taxon>Eukaryota</taxon>
        <taxon>Fungi</taxon>
        <taxon>Dikarya</taxon>
        <taxon>Ascomycota</taxon>
        <taxon>Pezizomycotina</taxon>
        <taxon>Eurotiomycetes</taxon>
        <taxon>Eurotiomycetidae</taxon>
        <taxon>Eurotiales</taxon>
        <taxon>Aspergillaceae</taxon>
        <taxon>Aspergillus</taxon>
        <taxon>Aspergillus subgen. Nidulantes</taxon>
    </lineage>
</organism>
<name>A0ABR4H2M6_9EURO</name>
<dbReference type="Pfam" id="PF00664">
    <property type="entry name" value="ABC_membrane"/>
    <property type="match status" value="1"/>
</dbReference>
<dbReference type="PROSITE" id="PS50929">
    <property type="entry name" value="ABC_TM1F"/>
    <property type="match status" value="1"/>
</dbReference>
<proteinExistence type="predicted"/>
<dbReference type="InterPro" id="IPR011527">
    <property type="entry name" value="ABC1_TM_dom"/>
</dbReference>
<dbReference type="Gene3D" id="1.20.1560.10">
    <property type="entry name" value="ABC transporter type 1, transmembrane domain"/>
    <property type="match status" value="1"/>
</dbReference>
<keyword evidence="2 4" id="KW-1133">Transmembrane helix</keyword>
<dbReference type="SUPFAM" id="SSF90123">
    <property type="entry name" value="ABC transporter transmembrane region"/>
    <property type="match status" value="1"/>
</dbReference>
<accession>A0ABR4H2M6</accession>
<feature type="transmembrane region" description="Helical" evidence="4">
    <location>
        <begin position="117"/>
        <end position="150"/>
    </location>
</feature>
<keyword evidence="3 4" id="KW-0472">Membrane</keyword>
<gene>
    <name evidence="6" type="ORF">BDW59DRAFT_168214</name>
</gene>
<keyword evidence="7" id="KW-1185">Reference proteome</keyword>
<evidence type="ECO:0000256" key="3">
    <source>
        <dbReference type="ARBA" id="ARBA00023136"/>
    </source>
</evidence>
<evidence type="ECO:0000256" key="1">
    <source>
        <dbReference type="ARBA" id="ARBA00022692"/>
    </source>
</evidence>
<evidence type="ECO:0000313" key="6">
    <source>
        <dbReference type="EMBL" id="KAL2809709.1"/>
    </source>
</evidence>
<dbReference type="InterPro" id="IPR036640">
    <property type="entry name" value="ABC1_TM_sf"/>
</dbReference>